<dbReference type="GO" id="GO:0003677">
    <property type="term" value="F:DNA binding"/>
    <property type="evidence" value="ECO:0007669"/>
    <property type="project" value="UniProtKB-KW"/>
</dbReference>
<keyword evidence="1 3" id="KW-0238">DNA-binding</keyword>
<feature type="domain" description="HTH merR-type" evidence="2">
    <location>
        <begin position="13"/>
        <end position="82"/>
    </location>
</feature>
<dbReference type="Gene3D" id="1.10.1660.10">
    <property type="match status" value="1"/>
</dbReference>
<accession>A0A1I3KR42</accession>
<dbReference type="AlphaFoldDB" id="A0A1I3KR42"/>
<gene>
    <name evidence="3" type="ORF">SAMN05421835_101658</name>
</gene>
<dbReference type="Pfam" id="PF13411">
    <property type="entry name" value="MerR_1"/>
    <property type="match status" value="1"/>
</dbReference>
<dbReference type="SMART" id="SM00422">
    <property type="entry name" value="HTH_MERR"/>
    <property type="match status" value="1"/>
</dbReference>
<dbReference type="GO" id="GO:0003700">
    <property type="term" value="F:DNA-binding transcription factor activity"/>
    <property type="evidence" value="ECO:0007669"/>
    <property type="project" value="InterPro"/>
</dbReference>
<evidence type="ECO:0000313" key="3">
    <source>
        <dbReference type="EMBL" id="SFI74864.1"/>
    </source>
</evidence>
<protein>
    <submittedName>
        <fullName evidence="3">DNA-binding transcriptional regulator, MerR family</fullName>
    </submittedName>
</protein>
<dbReference type="InterPro" id="IPR000551">
    <property type="entry name" value="MerR-type_HTH_dom"/>
</dbReference>
<dbReference type="OrthoDB" id="9800334at2"/>
<dbReference type="RefSeq" id="WP_091504121.1">
    <property type="nucleotide sequence ID" value="NZ_CBDQZW010000002.1"/>
</dbReference>
<keyword evidence="4" id="KW-1185">Reference proteome</keyword>
<name>A0A1I3KR42_9PSEU</name>
<proteinExistence type="predicted"/>
<dbReference type="PROSITE" id="PS50937">
    <property type="entry name" value="HTH_MERR_2"/>
    <property type="match status" value="1"/>
</dbReference>
<sequence length="286" mass="31380">MTRGSREPEPGSVWTAGQVARHLRIAESTLRTWHRRYGVGPHNPQPGRYRRYSAEDVNRLRRMRDLITAGMLPSDAAKSVEAAIREGGTPGEDLARLVTSARALDSGRCLRVIEQAVARQGVVETWERLCRPALVTLDGDQRHDPDVVDTEHVLSWAVSAALHRVPRPAERADRRPVLLACTEGEYHSLALEALSAALAERELPVRMLGAATPPRSLDHAVAAARPLAVVLWSHQQETASSAAVAALRRHRVRRLIAGPGWPARRPAGTEFLGSLKEALLMLTGHV</sequence>
<evidence type="ECO:0000259" key="2">
    <source>
        <dbReference type="PROSITE" id="PS50937"/>
    </source>
</evidence>
<evidence type="ECO:0000313" key="4">
    <source>
        <dbReference type="Proteomes" id="UP000199025"/>
    </source>
</evidence>
<dbReference type="EMBL" id="FORP01000001">
    <property type="protein sequence ID" value="SFI74864.1"/>
    <property type="molecule type" value="Genomic_DNA"/>
</dbReference>
<dbReference type="PANTHER" id="PTHR30204:SF97">
    <property type="entry name" value="MERR FAMILY REGULATORY PROTEIN"/>
    <property type="match status" value="1"/>
</dbReference>
<evidence type="ECO:0000256" key="1">
    <source>
        <dbReference type="ARBA" id="ARBA00023125"/>
    </source>
</evidence>
<dbReference type="InterPro" id="IPR047057">
    <property type="entry name" value="MerR_fam"/>
</dbReference>
<reference evidence="3 4" key="1">
    <citation type="submission" date="2016-10" db="EMBL/GenBank/DDBJ databases">
        <authorList>
            <person name="de Groot N.N."/>
        </authorList>
    </citation>
    <scope>NUCLEOTIDE SEQUENCE [LARGE SCALE GENOMIC DNA]</scope>
    <source>
        <strain evidence="3 4">DSM 44468</strain>
    </source>
</reference>
<dbReference type="Proteomes" id="UP000199025">
    <property type="component" value="Unassembled WGS sequence"/>
</dbReference>
<dbReference type="SUPFAM" id="SSF46955">
    <property type="entry name" value="Putative DNA-binding domain"/>
    <property type="match status" value="1"/>
</dbReference>
<organism evidence="3 4">
    <name type="scientific">Amycolatopsis sacchari</name>
    <dbReference type="NCBI Taxonomy" id="115433"/>
    <lineage>
        <taxon>Bacteria</taxon>
        <taxon>Bacillati</taxon>
        <taxon>Actinomycetota</taxon>
        <taxon>Actinomycetes</taxon>
        <taxon>Pseudonocardiales</taxon>
        <taxon>Pseudonocardiaceae</taxon>
        <taxon>Amycolatopsis</taxon>
    </lineage>
</organism>
<dbReference type="PANTHER" id="PTHR30204">
    <property type="entry name" value="REDOX-CYCLING DRUG-SENSING TRANSCRIPTIONAL ACTIVATOR SOXR"/>
    <property type="match status" value="1"/>
</dbReference>
<dbReference type="STRING" id="115433.SAMN05421835_101658"/>
<dbReference type="Gene3D" id="3.40.50.280">
    <property type="entry name" value="Cobalamin-binding domain"/>
    <property type="match status" value="1"/>
</dbReference>
<dbReference type="InterPro" id="IPR009061">
    <property type="entry name" value="DNA-bd_dom_put_sf"/>
</dbReference>